<dbReference type="InterPro" id="IPR015424">
    <property type="entry name" value="PyrdxlP-dep_Trfase"/>
</dbReference>
<dbReference type="EMBL" id="MTKT01002214">
    <property type="protein sequence ID" value="OWM80630.1"/>
    <property type="molecule type" value="Genomic_DNA"/>
</dbReference>
<organism evidence="4 5">
    <name type="scientific">Punica granatum</name>
    <name type="common">Pomegranate</name>
    <dbReference type="NCBI Taxonomy" id="22663"/>
    <lineage>
        <taxon>Eukaryota</taxon>
        <taxon>Viridiplantae</taxon>
        <taxon>Streptophyta</taxon>
        <taxon>Embryophyta</taxon>
        <taxon>Tracheophyta</taxon>
        <taxon>Spermatophyta</taxon>
        <taxon>Magnoliopsida</taxon>
        <taxon>eudicotyledons</taxon>
        <taxon>Gunneridae</taxon>
        <taxon>Pentapetalae</taxon>
        <taxon>rosids</taxon>
        <taxon>malvids</taxon>
        <taxon>Myrtales</taxon>
        <taxon>Lythraceae</taxon>
        <taxon>Punica</taxon>
    </lineage>
</organism>
<evidence type="ECO:0000313" key="5">
    <source>
        <dbReference type="Proteomes" id="UP000197138"/>
    </source>
</evidence>
<dbReference type="SUPFAM" id="SSF53383">
    <property type="entry name" value="PLP-dependent transferases"/>
    <property type="match status" value="1"/>
</dbReference>
<dbReference type="GO" id="GO:0016847">
    <property type="term" value="F:1-aminocyclopropane-1-carboxylate synthase activity"/>
    <property type="evidence" value="ECO:0007669"/>
    <property type="project" value="UniProtKB-ARBA"/>
</dbReference>
<dbReference type="PANTHER" id="PTHR43795">
    <property type="entry name" value="BIFUNCTIONAL ASPARTATE AMINOTRANSFERASE AND GLUTAMATE/ASPARTATE-PREPHENATE AMINOTRANSFERASE-RELATED"/>
    <property type="match status" value="1"/>
</dbReference>
<protein>
    <recommendedName>
        <fullName evidence="3">Aminotransferase class I/classII large domain-containing protein</fullName>
    </recommendedName>
</protein>
<sequence length="332" mass="37019">MAKIRGNKVKFDPNRIVLTAGATSANEILMFCLTEPGDAFLVPTPYYPGFDRDLKWRTGVEIVPINTSSSNNFRVTASAMEEAFSQAETLNLTVRGILITNPSNPLGTTMARDELDNILQFVLAKNIHLISDEIYSGTVFHSPGFVSISEVARDNGIGLDQVHLVYSLSKDLGLPGFRAGLIYTGNDALISTATKMSSFGLVSSHTQFLLAGMLSDENFTGQYIIENRERLRKRKEEMVMGLREAGIECLPGNSGLFCWVDMRRLLKSRTFEAEMELWRQLIYEVRLNVSPGLACHCSEPGWFRICFANMNVRTLEVAVTRIKAFTVSMHVD</sequence>
<comment type="caution">
    <text evidence="4">The sequence shown here is derived from an EMBL/GenBank/DDBJ whole genome shotgun (WGS) entry which is preliminary data.</text>
</comment>
<dbReference type="PANTHER" id="PTHR43795:SF44">
    <property type="entry name" value="1-AMINOCYCLOPROPANE-1-CARBOXYLATE SYNTHASE 3-LIKE"/>
    <property type="match status" value="1"/>
</dbReference>
<dbReference type="PRINTS" id="PR00753">
    <property type="entry name" value="ACCSYNTHASE"/>
</dbReference>
<accession>A0A218X7H4</accession>
<evidence type="ECO:0000313" key="4">
    <source>
        <dbReference type="EMBL" id="OWM80630.1"/>
    </source>
</evidence>
<dbReference type="CDD" id="cd00609">
    <property type="entry name" value="AAT_like"/>
    <property type="match status" value="1"/>
</dbReference>
<dbReference type="GO" id="GO:0030170">
    <property type="term" value="F:pyridoxal phosphate binding"/>
    <property type="evidence" value="ECO:0007669"/>
    <property type="project" value="InterPro"/>
</dbReference>
<keyword evidence="2" id="KW-0663">Pyridoxal phosphate</keyword>
<dbReference type="Proteomes" id="UP000197138">
    <property type="component" value="Unassembled WGS sequence"/>
</dbReference>
<dbReference type="PROSITE" id="PS00105">
    <property type="entry name" value="AA_TRANSFER_CLASS_1"/>
    <property type="match status" value="1"/>
</dbReference>
<evidence type="ECO:0000256" key="1">
    <source>
        <dbReference type="ARBA" id="ARBA00007441"/>
    </source>
</evidence>
<dbReference type="GO" id="GO:0008483">
    <property type="term" value="F:transaminase activity"/>
    <property type="evidence" value="ECO:0007669"/>
    <property type="project" value="TreeGrafter"/>
</dbReference>
<gene>
    <name evidence="4" type="ORF">CDL15_Pgr006660</name>
</gene>
<comment type="similarity">
    <text evidence="1">Belongs to the class-I pyridoxal-phosphate-dependent aminotransferase family.</text>
</comment>
<dbReference type="Gene3D" id="3.40.640.10">
    <property type="entry name" value="Type I PLP-dependent aspartate aminotransferase-like (Major domain)"/>
    <property type="match status" value="1"/>
</dbReference>
<dbReference type="InterPro" id="IPR004838">
    <property type="entry name" value="NHTrfase_class1_PyrdxlP-BS"/>
</dbReference>
<dbReference type="InterPro" id="IPR004839">
    <property type="entry name" value="Aminotransferase_I/II_large"/>
</dbReference>
<name>A0A218X7H4_PUNGR</name>
<evidence type="ECO:0000259" key="3">
    <source>
        <dbReference type="Pfam" id="PF00155"/>
    </source>
</evidence>
<dbReference type="AlphaFoldDB" id="A0A218X7H4"/>
<evidence type="ECO:0000256" key="2">
    <source>
        <dbReference type="ARBA" id="ARBA00022898"/>
    </source>
</evidence>
<feature type="domain" description="Aminotransferase class I/classII large" evidence="3">
    <location>
        <begin position="5"/>
        <end position="322"/>
    </location>
</feature>
<dbReference type="InterPro" id="IPR015422">
    <property type="entry name" value="PyrdxlP-dep_Trfase_small"/>
</dbReference>
<dbReference type="Gene3D" id="3.90.1150.10">
    <property type="entry name" value="Aspartate Aminotransferase, domain 1"/>
    <property type="match status" value="1"/>
</dbReference>
<dbReference type="Pfam" id="PF00155">
    <property type="entry name" value="Aminotran_1_2"/>
    <property type="match status" value="1"/>
</dbReference>
<reference evidence="5" key="1">
    <citation type="journal article" date="2017" name="Plant J.">
        <title>The pomegranate (Punica granatum L.) genome and the genomics of punicalagin biosynthesis.</title>
        <authorList>
            <person name="Qin G."/>
            <person name="Xu C."/>
            <person name="Ming R."/>
            <person name="Tang H."/>
            <person name="Guyot R."/>
            <person name="Kramer E.M."/>
            <person name="Hu Y."/>
            <person name="Yi X."/>
            <person name="Qi Y."/>
            <person name="Xu X."/>
            <person name="Gao Z."/>
            <person name="Pan H."/>
            <person name="Jian J."/>
            <person name="Tian Y."/>
            <person name="Yue Z."/>
            <person name="Xu Y."/>
        </authorList>
    </citation>
    <scope>NUCLEOTIDE SEQUENCE [LARGE SCALE GENOMIC DNA]</scope>
    <source>
        <strain evidence="5">cv. Dabenzi</strain>
    </source>
</reference>
<dbReference type="InterPro" id="IPR015421">
    <property type="entry name" value="PyrdxlP-dep_Trfase_major"/>
</dbReference>
<dbReference type="InterPro" id="IPR050478">
    <property type="entry name" value="Ethylene_sulfur-biosynth"/>
</dbReference>
<proteinExistence type="inferred from homology"/>